<dbReference type="RefSeq" id="WP_189990779.1">
    <property type="nucleotide sequence ID" value="NZ_BMZS01000006.1"/>
</dbReference>
<dbReference type="AlphaFoldDB" id="A0A918XTR6"/>
<evidence type="ECO:0000256" key="1">
    <source>
        <dbReference type="ARBA" id="ARBA00004370"/>
    </source>
</evidence>
<dbReference type="PANTHER" id="PTHR35371">
    <property type="entry name" value="INNER MEMBRANE PROTEIN"/>
    <property type="match status" value="1"/>
</dbReference>
<dbReference type="PANTHER" id="PTHR35371:SF1">
    <property type="entry name" value="BLR7753 PROTEIN"/>
    <property type="match status" value="1"/>
</dbReference>
<keyword evidence="7" id="KW-1185">Reference proteome</keyword>
<reference evidence="6" key="2">
    <citation type="submission" date="2020-09" db="EMBL/GenBank/DDBJ databases">
        <authorList>
            <person name="Sun Q."/>
            <person name="Kim S."/>
        </authorList>
    </citation>
    <scope>NUCLEOTIDE SEQUENCE</scope>
    <source>
        <strain evidence="6">KCTC 42651</strain>
    </source>
</reference>
<keyword evidence="3 5" id="KW-1133">Transmembrane helix</keyword>
<dbReference type="InterPro" id="IPR023352">
    <property type="entry name" value="MAPEG-like_dom_sf"/>
</dbReference>
<evidence type="ECO:0000256" key="5">
    <source>
        <dbReference type="SAM" id="Phobius"/>
    </source>
</evidence>
<evidence type="ECO:0000256" key="2">
    <source>
        <dbReference type="ARBA" id="ARBA00022692"/>
    </source>
</evidence>
<comment type="caution">
    <text evidence="6">The sequence shown here is derived from an EMBL/GenBank/DDBJ whole genome shotgun (WGS) entry which is preliminary data.</text>
</comment>
<evidence type="ECO:0000313" key="6">
    <source>
        <dbReference type="EMBL" id="GHD52939.1"/>
    </source>
</evidence>
<dbReference type="Pfam" id="PF01124">
    <property type="entry name" value="MAPEG"/>
    <property type="match status" value="1"/>
</dbReference>
<comment type="subcellular location">
    <subcellularLocation>
        <location evidence="1">Membrane</location>
    </subcellularLocation>
</comment>
<keyword evidence="2 5" id="KW-0812">Transmembrane</keyword>
<dbReference type="InterPro" id="IPR001129">
    <property type="entry name" value="Membr-assoc_MAPEG"/>
</dbReference>
<dbReference type="Proteomes" id="UP000630353">
    <property type="component" value="Unassembled WGS sequence"/>
</dbReference>
<accession>A0A918XTR6</accession>
<dbReference type="SUPFAM" id="SSF161084">
    <property type="entry name" value="MAPEG domain-like"/>
    <property type="match status" value="1"/>
</dbReference>
<dbReference type="EMBL" id="BMZS01000006">
    <property type="protein sequence ID" value="GHD52939.1"/>
    <property type="molecule type" value="Genomic_DNA"/>
</dbReference>
<feature type="transmembrane region" description="Helical" evidence="5">
    <location>
        <begin position="61"/>
        <end position="81"/>
    </location>
</feature>
<feature type="transmembrane region" description="Helical" evidence="5">
    <location>
        <begin position="113"/>
        <end position="132"/>
    </location>
</feature>
<organism evidence="6 7">
    <name type="scientific">Thalassobaculum fulvum</name>
    <dbReference type="NCBI Taxonomy" id="1633335"/>
    <lineage>
        <taxon>Bacteria</taxon>
        <taxon>Pseudomonadati</taxon>
        <taxon>Pseudomonadota</taxon>
        <taxon>Alphaproteobacteria</taxon>
        <taxon>Rhodospirillales</taxon>
        <taxon>Thalassobaculaceae</taxon>
        <taxon>Thalassobaculum</taxon>
    </lineage>
</organism>
<evidence type="ECO:0000313" key="7">
    <source>
        <dbReference type="Proteomes" id="UP000630353"/>
    </source>
</evidence>
<keyword evidence="4 5" id="KW-0472">Membrane</keyword>
<evidence type="ECO:0000256" key="4">
    <source>
        <dbReference type="ARBA" id="ARBA00023136"/>
    </source>
</evidence>
<dbReference type="Gene3D" id="1.20.120.550">
    <property type="entry name" value="Membrane associated eicosanoid/glutathione metabolism-like domain"/>
    <property type="match status" value="1"/>
</dbReference>
<feature type="transmembrane region" description="Helical" evidence="5">
    <location>
        <begin position="6"/>
        <end position="24"/>
    </location>
</feature>
<proteinExistence type="predicted"/>
<sequence>MTTELYWMTLTVLMTALFWVPYILNRMAVRGLGATLSAELPERGEPQAAWAQRAAKAHTNAVENLAIFVPAVLVAHALAISTPATQAAAVVYFFARLAHFVVYSAGIPVARTLAFAAGWAAQVVIIASILGWL</sequence>
<reference evidence="6" key="1">
    <citation type="journal article" date="2014" name="Int. J. Syst. Evol. Microbiol.">
        <title>Complete genome sequence of Corynebacterium casei LMG S-19264T (=DSM 44701T), isolated from a smear-ripened cheese.</title>
        <authorList>
            <consortium name="US DOE Joint Genome Institute (JGI-PGF)"/>
            <person name="Walter F."/>
            <person name="Albersmeier A."/>
            <person name="Kalinowski J."/>
            <person name="Ruckert C."/>
        </authorList>
    </citation>
    <scope>NUCLEOTIDE SEQUENCE</scope>
    <source>
        <strain evidence="6">KCTC 42651</strain>
    </source>
</reference>
<dbReference type="GO" id="GO:0016020">
    <property type="term" value="C:membrane"/>
    <property type="evidence" value="ECO:0007669"/>
    <property type="project" value="UniProtKB-SubCell"/>
</dbReference>
<gene>
    <name evidence="6" type="ORF">GCM10017083_28930</name>
</gene>
<feature type="transmembrane region" description="Helical" evidence="5">
    <location>
        <begin position="87"/>
        <end position="106"/>
    </location>
</feature>
<name>A0A918XTR6_9PROT</name>
<evidence type="ECO:0000256" key="3">
    <source>
        <dbReference type="ARBA" id="ARBA00022989"/>
    </source>
</evidence>
<protein>
    <submittedName>
        <fullName evidence="6">Membrane protein</fullName>
    </submittedName>
</protein>